<gene>
    <name evidence="2" type="ORF">GGQ88_002610</name>
</gene>
<evidence type="ECO:0000259" key="1">
    <source>
        <dbReference type="PROSITE" id="PS50995"/>
    </source>
</evidence>
<proteinExistence type="predicted"/>
<evidence type="ECO:0000313" key="2">
    <source>
        <dbReference type="EMBL" id="MBB3861326.1"/>
    </source>
</evidence>
<dbReference type="RefSeq" id="WP_183613839.1">
    <property type="nucleotide sequence ID" value="NZ_JACICY010000006.1"/>
</dbReference>
<dbReference type="InterPro" id="IPR000835">
    <property type="entry name" value="HTH_MarR-typ"/>
</dbReference>
<sequence length="153" mass="17244">MNGDDRARLATITSMLGDLLANLSGQARIHETPTDEQLIAKAKAKILARRQRQALFPGLQVADPAWDLLLELYIVCLERRRVSVTGLGHHANVPSATVLRWLSAFQETGLIERERDPQDRRRIWVRLTDEGRRRVTISVHTEMQITSGKSIAA</sequence>
<dbReference type="Gene3D" id="1.10.10.10">
    <property type="entry name" value="Winged helix-like DNA-binding domain superfamily/Winged helix DNA-binding domain"/>
    <property type="match status" value="1"/>
</dbReference>
<keyword evidence="2" id="KW-0238">DNA-binding</keyword>
<dbReference type="Proteomes" id="UP000562395">
    <property type="component" value="Unassembled WGS sequence"/>
</dbReference>
<dbReference type="GO" id="GO:0003700">
    <property type="term" value="F:DNA-binding transcription factor activity"/>
    <property type="evidence" value="ECO:0007669"/>
    <property type="project" value="InterPro"/>
</dbReference>
<accession>A0A7W5ZXJ6</accession>
<dbReference type="InterPro" id="IPR036390">
    <property type="entry name" value="WH_DNA-bd_sf"/>
</dbReference>
<dbReference type="SUPFAM" id="SSF46785">
    <property type="entry name" value="Winged helix' DNA-binding domain"/>
    <property type="match status" value="1"/>
</dbReference>
<reference evidence="2 3" key="1">
    <citation type="submission" date="2020-08" db="EMBL/GenBank/DDBJ databases">
        <title>Genomic Encyclopedia of Type Strains, Phase IV (KMG-IV): sequencing the most valuable type-strain genomes for metagenomic binning, comparative biology and taxonomic classification.</title>
        <authorList>
            <person name="Goeker M."/>
        </authorList>
    </citation>
    <scope>NUCLEOTIDE SEQUENCE [LARGE SCALE GENOMIC DNA]</scope>
    <source>
        <strain evidence="2 3">DSM 14552</strain>
    </source>
</reference>
<dbReference type="PROSITE" id="PS50995">
    <property type="entry name" value="HTH_MARR_2"/>
    <property type="match status" value="1"/>
</dbReference>
<protein>
    <submittedName>
        <fullName evidence="2">DNA-binding transcriptional ArsR family regulator</fullName>
    </submittedName>
</protein>
<dbReference type="EMBL" id="JACICY010000006">
    <property type="protein sequence ID" value="MBB3861326.1"/>
    <property type="molecule type" value="Genomic_DNA"/>
</dbReference>
<dbReference type="InterPro" id="IPR036388">
    <property type="entry name" value="WH-like_DNA-bd_sf"/>
</dbReference>
<keyword evidence="3" id="KW-1185">Reference proteome</keyword>
<evidence type="ECO:0000313" key="3">
    <source>
        <dbReference type="Proteomes" id="UP000562395"/>
    </source>
</evidence>
<comment type="caution">
    <text evidence="2">The sequence shown here is derived from an EMBL/GenBank/DDBJ whole genome shotgun (WGS) entry which is preliminary data.</text>
</comment>
<name>A0A7W5ZXJ6_9SPHN</name>
<dbReference type="Pfam" id="PF01047">
    <property type="entry name" value="MarR"/>
    <property type="match status" value="1"/>
</dbReference>
<dbReference type="GO" id="GO:0003677">
    <property type="term" value="F:DNA binding"/>
    <property type="evidence" value="ECO:0007669"/>
    <property type="project" value="UniProtKB-KW"/>
</dbReference>
<organism evidence="2 3">
    <name type="scientific">Novosphingobium hassiacum</name>
    <dbReference type="NCBI Taxonomy" id="173676"/>
    <lineage>
        <taxon>Bacteria</taxon>
        <taxon>Pseudomonadati</taxon>
        <taxon>Pseudomonadota</taxon>
        <taxon>Alphaproteobacteria</taxon>
        <taxon>Sphingomonadales</taxon>
        <taxon>Sphingomonadaceae</taxon>
        <taxon>Novosphingobium</taxon>
    </lineage>
</organism>
<dbReference type="AlphaFoldDB" id="A0A7W5ZXJ6"/>
<feature type="domain" description="HTH marR-type" evidence="1">
    <location>
        <begin position="13"/>
        <end position="153"/>
    </location>
</feature>